<reference evidence="3" key="1">
    <citation type="submission" date="2020-06" db="EMBL/GenBank/DDBJ databases">
        <authorList>
            <consortium name="Plant Systems Biology data submission"/>
        </authorList>
    </citation>
    <scope>NUCLEOTIDE SEQUENCE</scope>
    <source>
        <strain evidence="3">D6</strain>
    </source>
</reference>
<gene>
    <name evidence="3" type="ORF">SEMRO_836_G208970.1</name>
</gene>
<sequence length="325" mass="35479">MRISLPCLVLVGLASSGKSQMIDITFRVGLLHAPPFTFIAEEEDREGTNADFSGFTPDLLNSLVEFAKADNFNLNLVMSPSPPEYNPAFDLVASDCEEVSMDPPIPLPPEECENFDIMAPNYYATAARSLRAGLTPPIQRSSISTIKLKSSNINSLAQAEAEGGVVCLVEGTFYAGLVQDTYPAAEYVFCPTAGDCKQNLQDGVCVLDADDELMLRYAAAQDSSLEVTDDSFSTQYIVYAYKDSLPADDARWFEKWMWDANTNTTNDQLFQKYFSGTSAEDGIDAGCPTCSCDDPLYEFASGDEEPNKNSRKGVPGSRRTRGLKG</sequence>
<accession>A0A9N8HNN6</accession>
<dbReference type="AlphaFoldDB" id="A0A9N8HNN6"/>
<dbReference type="Gene3D" id="3.40.190.10">
    <property type="entry name" value="Periplasmic binding protein-like II"/>
    <property type="match status" value="2"/>
</dbReference>
<dbReference type="SUPFAM" id="SSF53850">
    <property type="entry name" value="Periplasmic binding protein-like II"/>
    <property type="match status" value="1"/>
</dbReference>
<evidence type="ECO:0000313" key="4">
    <source>
        <dbReference type="Proteomes" id="UP001153069"/>
    </source>
</evidence>
<keyword evidence="4" id="KW-1185">Reference proteome</keyword>
<evidence type="ECO:0000256" key="1">
    <source>
        <dbReference type="SAM" id="MobiDB-lite"/>
    </source>
</evidence>
<protein>
    <submittedName>
        <fullName evidence="3">Uncharacterized protein</fullName>
    </submittedName>
</protein>
<evidence type="ECO:0000313" key="3">
    <source>
        <dbReference type="EMBL" id="CAB9517168.1"/>
    </source>
</evidence>
<proteinExistence type="predicted"/>
<dbReference type="EMBL" id="CAICTM010000835">
    <property type="protein sequence ID" value="CAB9517168.1"/>
    <property type="molecule type" value="Genomic_DNA"/>
</dbReference>
<organism evidence="3 4">
    <name type="scientific">Seminavis robusta</name>
    <dbReference type="NCBI Taxonomy" id="568900"/>
    <lineage>
        <taxon>Eukaryota</taxon>
        <taxon>Sar</taxon>
        <taxon>Stramenopiles</taxon>
        <taxon>Ochrophyta</taxon>
        <taxon>Bacillariophyta</taxon>
        <taxon>Bacillariophyceae</taxon>
        <taxon>Bacillariophycidae</taxon>
        <taxon>Naviculales</taxon>
        <taxon>Naviculaceae</taxon>
        <taxon>Seminavis</taxon>
    </lineage>
</organism>
<comment type="caution">
    <text evidence="3">The sequence shown here is derived from an EMBL/GenBank/DDBJ whole genome shotgun (WGS) entry which is preliminary data.</text>
</comment>
<feature type="chain" id="PRO_5040303488" evidence="2">
    <location>
        <begin position="20"/>
        <end position="325"/>
    </location>
</feature>
<name>A0A9N8HNN6_9STRA</name>
<feature type="region of interest" description="Disordered" evidence="1">
    <location>
        <begin position="299"/>
        <end position="325"/>
    </location>
</feature>
<evidence type="ECO:0000256" key="2">
    <source>
        <dbReference type="SAM" id="SignalP"/>
    </source>
</evidence>
<keyword evidence="2" id="KW-0732">Signal</keyword>
<dbReference type="Proteomes" id="UP001153069">
    <property type="component" value="Unassembled WGS sequence"/>
</dbReference>
<feature type="signal peptide" evidence="2">
    <location>
        <begin position="1"/>
        <end position="19"/>
    </location>
</feature>